<dbReference type="RefSeq" id="WP_223216314.1">
    <property type="nucleotide sequence ID" value="NZ_CP103987.1"/>
</dbReference>
<dbReference type="SUPFAM" id="SSF53098">
    <property type="entry name" value="Ribonuclease H-like"/>
    <property type="match status" value="1"/>
</dbReference>
<protein>
    <recommendedName>
        <fullName evidence="3">Integrase catalytic domain-containing protein</fullName>
    </recommendedName>
</protein>
<dbReference type="EMBL" id="CP141046">
    <property type="protein sequence ID" value="WQQ19715.1"/>
    <property type="molecule type" value="Genomic_DNA"/>
</dbReference>
<reference evidence="1 2" key="1">
    <citation type="submission" date="2023-12" db="EMBL/GenBank/DDBJ databases">
        <title>Hybrid Genome Assemblies of Mycoplasma cynos and Mycoplasma felis isolated from Dogs and Cats with Infectious Respiratory Disease.</title>
        <authorList>
            <person name="Framst I."/>
            <person name="Cai H."/>
            <person name="Ramesh P."/>
            <person name="Maboni G."/>
        </authorList>
    </citation>
    <scope>NUCLEOTIDE SEQUENCE [LARGE SCALE GENOMIC DNA]</scope>
    <source>
        <strain evidence="1 2">30510</strain>
    </source>
</reference>
<evidence type="ECO:0000313" key="2">
    <source>
        <dbReference type="Proteomes" id="UP001327314"/>
    </source>
</evidence>
<gene>
    <name evidence="1" type="ORF">RRG46_02590</name>
</gene>
<evidence type="ECO:0008006" key="3">
    <source>
        <dbReference type="Google" id="ProtNLM"/>
    </source>
</evidence>
<evidence type="ECO:0000313" key="1">
    <source>
        <dbReference type="EMBL" id="WQQ19715.1"/>
    </source>
</evidence>
<proteinExistence type="predicted"/>
<dbReference type="Proteomes" id="UP001327314">
    <property type="component" value="Chromosome"/>
</dbReference>
<dbReference type="InterPro" id="IPR012337">
    <property type="entry name" value="RNaseH-like_sf"/>
</dbReference>
<sequence>MVIKNILKTKFKNNFILHSDRGPAHSSSKYVDKIKKMKRKISMSRIRNSLDNREIEFFFNS</sequence>
<organism evidence="1 2">
    <name type="scientific">Mycoplasmopsis cynos</name>
    <dbReference type="NCBI Taxonomy" id="171284"/>
    <lineage>
        <taxon>Bacteria</taxon>
        <taxon>Bacillati</taxon>
        <taxon>Mycoplasmatota</taxon>
        <taxon>Mycoplasmoidales</taxon>
        <taxon>Metamycoplasmataceae</taxon>
        <taxon>Mycoplasmopsis</taxon>
    </lineage>
</organism>
<dbReference type="AlphaFoldDB" id="A0ABD8AIG1"/>
<accession>A0ABD8AIG1</accession>
<name>A0ABD8AIG1_9BACT</name>